<dbReference type="InterPro" id="IPR050817">
    <property type="entry name" value="DjlA_DnaK_co-chaperone"/>
</dbReference>
<dbReference type="PANTHER" id="PTHR24074">
    <property type="entry name" value="CO-CHAPERONE PROTEIN DJLA"/>
    <property type="match status" value="1"/>
</dbReference>
<organism evidence="11 12">
    <name type="scientific">Pseudoalteromonas luteoviolacea</name>
    <dbReference type="NCBI Taxonomy" id="43657"/>
    <lineage>
        <taxon>Bacteria</taxon>
        <taxon>Pseudomonadati</taxon>
        <taxon>Pseudomonadota</taxon>
        <taxon>Gammaproteobacteria</taxon>
        <taxon>Alteromonadales</taxon>
        <taxon>Pseudoalteromonadaceae</taxon>
        <taxon>Pseudoalteromonas</taxon>
    </lineage>
</organism>
<evidence type="ECO:0000259" key="10">
    <source>
        <dbReference type="PROSITE" id="PS50076"/>
    </source>
</evidence>
<evidence type="ECO:0000256" key="8">
    <source>
        <dbReference type="SAM" id="MobiDB-lite"/>
    </source>
</evidence>
<accession>A0A0C1Q272</accession>
<dbReference type="EMBL" id="JWIC01000010">
    <property type="protein sequence ID" value="KID54676.1"/>
    <property type="molecule type" value="Genomic_DNA"/>
</dbReference>
<dbReference type="PROSITE" id="PS50076">
    <property type="entry name" value="DNAJ_2"/>
    <property type="match status" value="1"/>
</dbReference>
<dbReference type="GO" id="GO:0051087">
    <property type="term" value="F:protein-folding chaperone binding"/>
    <property type="evidence" value="ECO:0007669"/>
    <property type="project" value="InterPro"/>
</dbReference>
<dbReference type="Proteomes" id="UP000031327">
    <property type="component" value="Unassembled WGS sequence"/>
</dbReference>
<feature type="topological domain" description="Cytoplasmic" evidence="7">
    <location>
        <begin position="29"/>
        <end position="290"/>
    </location>
</feature>
<keyword evidence="4 7" id="KW-1133">Transmembrane helix</keyword>
<evidence type="ECO:0000256" key="1">
    <source>
        <dbReference type="ARBA" id="ARBA00022475"/>
    </source>
</evidence>
<feature type="transmembrane region" description="Helical" evidence="9">
    <location>
        <begin position="6"/>
        <end position="26"/>
    </location>
</feature>
<dbReference type="InterPro" id="IPR023749">
    <property type="entry name" value="DjlA"/>
</dbReference>
<feature type="region of interest" description="Disordered" evidence="8">
    <location>
        <begin position="192"/>
        <end position="222"/>
    </location>
</feature>
<evidence type="ECO:0000313" key="11">
    <source>
        <dbReference type="EMBL" id="KID54676.1"/>
    </source>
</evidence>
<comment type="subunit">
    <text evidence="7">Homodimer.</text>
</comment>
<dbReference type="AlphaFoldDB" id="A0A0C1Q272"/>
<name>A0A0C1Q272_9GAMM</name>
<sequence>MWGKILGAGFGFLFGKWLGAILGGYLGHLFDKSLKQDFDKAGGFQGFFKGDDLNERQALFFSSCFAVMGHIAKSNGRVSEVHIQAASAFMDDMALHGDDRREAQSAFNSGKHSDFSIKECVGDFKEAFARRYDLLQLFLEIQIQMAFSDGHLSSKELELLKLVSKYLGIGAKHFNFVLKRYQAEFKFRQQRAQWQSQQRNHQSHQSGHHDYQQSSRNYSSPEPEISRHQALAVLGLDHGASEKEIKRAYRKLMAQHHPDKLVSQGLPEHMMEVAKAKSQSIQAAYEALKK</sequence>
<dbReference type="CDD" id="cd06257">
    <property type="entry name" value="DnaJ"/>
    <property type="match status" value="1"/>
</dbReference>
<comment type="subcellular location">
    <subcellularLocation>
        <location evidence="7">Cell inner membrane</location>
        <topology evidence="7">Single-pass type III membrane protein</topology>
    </subcellularLocation>
</comment>
<dbReference type="InterPro" id="IPR029024">
    <property type="entry name" value="TerB-like"/>
</dbReference>
<dbReference type="Pfam" id="PF00226">
    <property type="entry name" value="DnaJ"/>
    <property type="match status" value="1"/>
</dbReference>
<evidence type="ECO:0000256" key="5">
    <source>
        <dbReference type="ARBA" id="ARBA00023136"/>
    </source>
</evidence>
<dbReference type="Gene3D" id="1.10.287.110">
    <property type="entry name" value="DnaJ domain"/>
    <property type="match status" value="1"/>
</dbReference>
<keyword evidence="3 7" id="KW-0812">Transmembrane</keyword>
<feature type="compositionally biased region" description="Low complexity" evidence="8">
    <location>
        <begin position="192"/>
        <end position="205"/>
    </location>
</feature>
<comment type="function">
    <text evidence="7">Regulatory DnaK co-chaperone. Direct interaction between DnaK and DjlA is needed for the induction of the wcaABCDE operon, involved in the synthesis of a colanic acid polysaccharide capsule, possibly through activation of the RcsB/RcsC phosphotransfer signaling pathway. The colanic acid capsule may help the bacterium survive conditions outside the host.</text>
</comment>
<gene>
    <name evidence="7" type="primary">djlA</name>
    <name evidence="11" type="ORF">JF50_22525</name>
</gene>
<dbReference type="SUPFAM" id="SSF46565">
    <property type="entry name" value="Chaperone J-domain"/>
    <property type="match status" value="1"/>
</dbReference>
<dbReference type="SUPFAM" id="SSF158682">
    <property type="entry name" value="TerB-like"/>
    <property type="match status" value="1"/>
</dbReference>
<keyword evidence="6 7" id="KW-0143">Chaperone</keyword>
<keyword evidence="5 7" id="KW-0472">Membrane</keyword>
<feature type="domain" description="J" evidence="10">
    <location>
        <begin position="229"/>
        <end position="290"/>
    </location>
</feature>
<dbReference type="Pfam" id="PF05099">
    <property type="entry name" value="TerB"/>
    <property type="match status" value="1"/>
</dbReference>
<dbReference type="OrthoDB" id="9782583at2"/>
<evidence type="ECO:0000256" key="6">
    <source>
        <dbReference type="ARBA" id="ARBA00023186"/>
    </source>
</evidence>
<evidence type="ECO:0000313" key="12">
    <source>
        <dbReference type="Proteomes" id="UP000031327"/>
    </source>
</evidence>
<keyword evidence="1 7" id="KW-1003">Cell membrane</keyword>
<dbReference type="NCBIfam" id="NF006948">
    <property type="entry name" value="PRK09430.1"/>
    <property type="match status" value="1"/>
</dbReference>
<dbReference type="PRINTS" id="PR00625">
    <property type="entry name" value="JDOMAIN"/>
</dbReference>
<dbReference type="HAMAP" id="MF_01153">
    <property type="entry name" value="DjlA"/>
    <property type="match status" value="1"/>
</dbReference>
<evidence type="ECO:0000256" key="7">
    <source>
        <dbReference type="HAMAP-Rule" id="MF_01153"/>
    </source>
</evidence>
<dbReference type="InterPro" id="IPR007791">
    <property type="entry name" value="DjlA_N"/>
</dbReference>
<proteinExistence type="inferred from homology"/>
<evidence type="ECO:0000256" key="9">
    <source>
        <dbReference type="SAM" id="Phobius"/>
    </source>
</evidence>
<dbReference type="InterPro" id="IPR036869">
    <property type="entry name" value="J_dom_sf"/>
</dbReference>
<dbReference type="CDD" id="cd07316">
    <property type="entry name" value="terB_like_DjlA"/>
    <property type="match status" value="1"/>
</dbReference>
<comment type="domain">
    <text evidence="7">The transmembrane domain is a dimerization domain.</text>
</comment>
<evidence type="ECO:0000256" key="2">
    <source>
        <dbReference type="ARBA" id="ARBA00022519"/>
    </source>
</evidence>
<dbReference type="Gene3D" id="1.10.3680.10">
    <property type="entry name" value="TerB-like"/>
    <property type="match status" value="1"/>
</dbReference>
<reference evidence="11 12" key="1">
    <citation type="submission" date="2014-12" db="EMBL/GenBank/DDBJ databases">
        <title>Draft Genome Sequence of Pseudoalteromonas luteoviolacea HI1.</title>
        <authorList>
            <person name="Asahina A.Y."/>
            <person name="Hadfield M.G."/>
        </authorList>
    </citation>
    <scope>NUCLEOTIDE SEQUENCE [LARGE SCALE GENOMIC DNA]</scope>
    <source>
        <strain evidence="11 12">HI1</strain>
    </source>
</reference>
<dbReference type="GO" id="GO:0005886">
    <property type="term" value="C:plasma membrane"/>
    <property type="evidence" value="ECO:0007669"/>
    <property type="project" value="UniProtKB-SubCell"/>
</dbReference>
<evidence type="ECO:0000256" key="4">
    <source>
        <dbReference type="ARBA" id="ARBA00022989"/>
    </source>
</evidence>
<evidence type="ECO:0000256" key="3">
    <source>
        <dbReference type="ARBA" id="ARBA00022692"/>
    </source>
</evidence>
<feature type="topological domain" description="Periplasmic" evidence="7">
    <location>
        <begin position="1"/>
        <end position="4"/>
    </location>
</feature>
<keyword evidence="2 7" id="KW-0997">Cell inner membrane</keyword>
<protein>
    <recommendedName>
        <fullName evidence="7">Co-chaperone protein DjlA</fullName>
    </recommendedName>
</protein>
<dbReference type="RefSeq" id="WP_039611576.1">
    <property type="nucleotide sequence ID" value="NZ_JWIC01000010.1"/>
</dbReference>
<dbReference type="SMART" id="SM00271">
    <property type="entry name" value="DnaJ"/>
    <property type="match status" value="1"/>
</dbReference>
<dbReference type="InterPro" id="IPR001623">
    <property type="entry name" value="DnaJ_domain"/>
</dbReference>
<comment type="caution">
    <text evidence="11">The sequence shown here is derived from an EMBL/GenBank/DDBJ whole genome shotgun (WGS) entry which is preliminary data.</text>
</comment>